<accession>A0ABV1G7Q0</accession>
<feature type="domain" description="Nudix hydrolase" evidence="1">
    <location>
        <begin position="1"/>
        <end position="128"/>
    </location>
</feature>
<dbReference type="CDD" id="cd04690">
    <property type="entry name" value="NUDIX_Hydrolase"/>
    <property type="match status" value="1"/>
</dbReference>
<sequence length="130" mass="14526">MIDKIAWLYIKDGQILTTRSKGKDAFYFPGGKREGIETDLETLTREIKAELSVDIRPDTTKPYGVFEAQAHGKAEGVVVRMTCYTADFLGDLKPDNEITEMGWITSKDTDSVSPVDKLILADLKGKNIIR</sequence>
<dbReference type="Gene3D" id="3.90.79.10">
    <property type="entry name" value="Nucleoside Triphosphate Pyrophosphohydrolase"/>
    <property type="match status" value="1"/>
</dbReference>
<dbReference type="Pfam" id="PF00293">
    <property type="entry name" value="NUDIX"/>
    <property type="match status" value="1"/>
</dbReference>
<protein>
    <submittedName>
        <fullName evidence="2">NUDIX domain-containing protein</fullName>
    </submittedName>
</protein>
<dbReference type="Proteomes" id="UP001491552">
    <property type="component" value="Unassembled WGS sequence"/>
</dbReference>
<gene>
    <name evidence="2" type="ORF">WMO66_09240</name>
</gene>
<proteinExistence type="predicted"/>
<reference evidence="2 3" key="1">
    <citation type="submission" date="2024-03" db="EMBL/GenBank/DDBJ databases">
        <title>Human intestinal bacterial collection.</title>
        <authorList>
            <person name="Pauvert C."/>
            <person name="Hitch T.C.A."/>
            <person name="Clavel T."/>
        </authorList>
    </citation>
    <scope>NUCLEOTIDE SEQUENCE [LARGE SCALE GENOMIC DNA]</scope>
    <source>
        <strain evidence="2 3">CLA-AA-H192</strain>
    </source>
</reference>
<evidence type="ECO:0000313" key="2">
    <source>
        <dbReference type="EMBL" id="MEQ2511429.1"/>
    </source>
</evidence>
<evidence type="ECO:0000259" key="1">
    <source>
        <dbReference type="PROSITE" id="PS51462"/>
    </source>
</evidence>
<dbReference type="EMBL" id="JBBMFF010000230">
    <property type="protein sequence ID" value="MEQ2511429.1"/>
    <property type="molecule type" value="Genomic_DNA"/>
</dbReference>
<keyword evidence="3" id="KW-1185">Reference proteome</keyword>
<comment type="caution">
    <text evidence="2">The sequence shown here is derived from an EMBL/GenBank/DDBJ whole genome shotgun (WGS) entry which is preliminary data.</text>
</comment>
<evidence type="ECO:0000313" key="3">
    <source>
        <dbReference type="Proteomes" id="UP001491552"/>
    </source>
</evidence>
<name>A0ABV1G7Q0_9FIRM</name>
<organism evidence="2 3">
    <name type="scientific">Faecousia intestinalis</name>
    <dbReference type="NCBI Taxonomy" id="3133167"/>
    <lineage>
        <taxon>Bacteria</taxon>
        <taxon>Bacillati</taxon>
        <taxon>Bacillota</taxon>
        <taxon>Clostridia</taxon>
        <taxon>Eubacteriales</taxon>
        <taxon>Oscillospiraceae</taxon>
        <taxon>Faecousia</taxon>
    </lineage>
</organism>
<dbReference type="RefSeq" id="WP_349136128.1">
    <property type="nucleotide sequence ID" value="NZ_JBBMFF010000230.1"/>
</dbReference>
<dbReference type="PROSITE" id="PS51462">
    <property type="entry name" value="NUDIX"/>
    <property type="match status" value="1"/>
</dbReference>
<dbReference type="InterPro" id="IPR015797">
    <property type="entry name" value="NUDIX_hydrolase-like_dom_sf"/>
</dbReference>
<dbReference type="InterPro" id="IPR000086">
    <property type="entry name" value="NUDIX_hydrolase_dom"/>
</dbReference>
<dbReference type="SUPFAM" id="SSF55811">
    <property type="entry name" value="Nudix"/>
    <property type="match status" value="1"/>
</dbReference>